<dbReference type="Proteomes" id="UP000032142">
    <property type="component" value="Unassembled WGS sequence"/>
</dbReference>
<sequence length="36" mass="4316">MDEYGRPYVKSKKVSIMRRRPKSPVRTIGIVRRHMS</sequence>
<proteinExistence type="predicted"/>
<dbReference type="EMBL" id="JRRC01494346">
    <property type="protein sequence ID" value="KHG08292.1"/>
    <property type="molecule type" value="Genomic_DNA"/>
</dbReference>
<gene>
    <name evidence="1" type="ORF">F383_35220</name>
</gene>
<accession>A0A0B0N6L7</accession>
<organism evidence="1 2">
    <name type="scientific">Gossypium arboreum</name>
    <name type="common">Tree cotton</name>
    <name type="synonym">Gossypium nanking</name>
    <dbReference type="NCBI Taxonomy" id="29729"/>
    <lineage>
        <taxon>Eukaryota</taxon>
        <taxon>Viridiplantae</taxon>
        <taxon>Streptophyta</taxon>
        <taxon>Embryophyta</taxon>
        <taxon>Tracheophyta</taxon>
        <taxon>Spermatophyta</taxon>
        <taxon>Magnoliopsida</taxon>
        <taxon>eudicotyledons</taxon>
        <taxon>Gunneridae</taxon>
        <taxon>Pentapetalae</taxon>
        <taxon>rosids</taxon>
        <taxon>malvids</taxon>
        <taxon>Malvales</taxon>
        <taxon>Malvaceae</taxon>
        <taxon>Malvoideae</taxon>
        <taxon>Gossypium</taxon>
    </lineage>
</organism>
<reference evidence="2" key="1">
    <citation type="submission" date="2014-09" db="EMBL/GenBank/DDBJ databases">
        <authorList>
            <person name="Mudge J."/>
            <person name="Ramaraj T."/>
            <person name="Lindquist I.E."/>
            <person name="Bharti A.K."/>
            <person name="Sundararajan A."/>
            <person name="Cameron C.T."/>
            <person name="Woodward J.E."/>
            <person name="May G.D."/>
            <person name="Brubaker C."/>
            <person name="Broadhvest J."/>
            <person name="Wilkins T.A."/>
        </authorList>
    </citation>
    <scope>NUCLEOTIDE SEQUENCE</scope>
    <source>
        <strain evidence="2">cv. AKA8401</strain>
    </source>
</reference>
<evidence type="ECO:0000313" key="2">
    <source>
        <dbReference type="Proteomes" id="UP000032142"/>
    </source>
</evidence>
<keyword evidence="2" id="KW-1185">Reference proteome</keyword>
<protein>
    <submittedName>
        <fullName evidence="1">Uncharacterized protein</fullName>
    </submittedName>
</protein>
<evidence type="ECO:0000313" key="1">
    <source>
        <dbReference type="EMBL" id="KHG08292.1"/>
    </source>
</evidence>
<comment type="caution">
    <text evidence="1">The sequence shown here is derived from an EMBL/GenBank/DDBJ whole genome shotgun (WGS) entry which is preliminary data.</text>
</comment>
<name>A0A0B0N6L7_GOSAR</name>
<dbReference type="AlphaFoldDB" id="A0A0B0N6L7"/>